<organism evidence="3 4">
    <name type="scientific">Tenacibaculum platacis</name>
    <dbReference type="NCBI Taxonomy" id="3137852"/>
    <lineage>
        <taxon>Bacteria</taxon>
        <taxon>Pseudomonadati</taxon>
        <taxon>Bacteroidota</taxon>
        <taxon>Flavobacteriia</taxon>
        <taxon>Flavobacteriales</taxon>
        <taxon>Flavobacteriaceae</taxon>
        <taxon>Tenacibaculum</taxon>
    </lineage>
</organism>
<evidence type="ECO:0000313" key="3">
    <source>
        <dbReference type="EMBL" id="CAL2080940.1"/>
    </source>
</evidence>
<evidence type="ECO:0000313" key="4">
    <source>
        <dbReference type="Proteomes" id="UP001497416"/>
    </source>
</evidence>
<name>A0ABP1EIP6_9FLAO</name>
<evidence type="ECO:0000259" key="2">
    <source>
        <dbReference type="Pfam" id="PF20041"/>
    </source>
</evidence>
<dbReference type="EMBL" id="CAXIXY010000003">
    <property type="protein sequence ID" value="CAL2080940.1"/>
    <property type="molecule type" value="Genomic_DNA"/>
</dbReference>
<feature type="compositionally biased region" description="Basic and acidic residues" evidence="1">
    <location>
        <begin position="1151"/>
        <end position="1172"/>
    </location>
</feature>
<dbReference type="Pfam" id="PF20041">
    <property type="entry name" value="DUF6443"/>
    <property type="match status" value="1"/>
</dbReference>
<dbReference type="NCBIfam" id="TIGR03696">
    <property type="entry name" value="Rhs_assc_core"/>
    <property type="match status" value="1"/>
</dbReference>
<sequence length="1333" mass="150685">MDILLKNTNTTIKTKNVMKKLLYILLIVPMLVFSQNTNENYVVTKVYKDTTATPINGHDRNKVMTNIQYFDGLGRLKQTVALEAGGLKVFSGLLTKDPEIRDIITHVSYDALGRQKKEYLPFADGNNNPNIRTGDIALGTQNYYRNNYAEDFAGVTLPTDVNAYSEKRFDNSPLNRVTHQAAPGTDWKLGNNHEIRFDYQSNQATEVRAYYVTTFFSDDTYTPTLQLNTSSNNGYYKLGKLYKSITKDENWQSGQTYDKDHTTEEFKNKQGQVVLKRTYNKNQRHDTYYVYDDFGNLTFVLPPKMDATVNSLSTVRAKLNDLGYQYKYDNLNRLVEKKIPGKGWEFIVYDKLDRPVMTQDANLGKQDLWLFTKYDYLGRVAYTGTTSNTSFRKDLQRYANTGNYTQFEKRELTSQYRGDSRIYYSATTIPTAVSEVYTVNYYDTYIEVPDGLGNSVTTVYGQESTTRPNGTKGLPTVSKVRVLGTDNWITTVTYYSDKGRPIYVYSKNEYLNTVDIVESKLNDFSGKLLETTTTHRKTGKVDVVTVDRFEYDHMDRLLSQTQQINDQVSERIVKNNYDDLGQLESKLVGNGTKVGYKDITSGLSIVNNTITKTGSQGWSHGLATQGNISGDGYLEFIPDTQGKYFMAGLSTTNTNAHYGSINYAIYIRSTDVYIYESYASKGLKESYKQGDVFRVERIGNTIYYKKNGETFYTSEAKSTGSLLGDISMYHTGGKIKDFKIVDNSKGLQKVDYKYNVRGWLTKINEDSDNDNDLFNFELAYNKPTGAIALFNGNISQAKWQTENVDNSKKFYNYYYDALNRITSALDNTRRYDLGLVTYDKNGNILTLKRTGATNSPATNFYSNMDDLVYTYDSGNKLRKVKDNGYFVWGFRDGSNTDDDYTYDANGNMTVDKNKGITSINYNHLNLPTRVFFNAYKYIDYKYDAAGVKLEKRVVDYSNVTKTDYAGNHMYENGELQFFNHSEGYVSAELVSGSLKFTNVYQYKDHLGNIRLSYTDNNGDGNITQNEIVEEKNYYPFGLKHKGYNDDYSSSGNSIANKFGFTGKEHQDELGLGWIDITARNYDAALGRWMNVDPLAEEMRRHSPYNYAFNNPIFFMDPDGMAPEGPVWPINGDGIARGFVNFFRDLFGGTDGPREQPKEEAKKESEEKPKEKNKVLTITHTTKKEAWKHGHYGPLGDELTVSMDHSRTEGEKGIVDLNITHTMDKDGKVKDTDLKVSLNVNIGKVNGSFTSSGFSVSSSTTINEYTFDGKVGLDKKDFRPSLSSSVGNTTGSVSNKLTTTYKPGGGAAVAVAAAVFYLPTGGTSRYIIPIALGL</sequence>
<gene>
    <name evidence="3" type="ORF">T190607A01A_11113</name>
</gene>
<proteinExistence type="predicted"/>
<dbReference type="Gene3D" id="2.180.10.10">
    <property type="entry name" value="RHS repeat-associated core"/>
    <property type="match status" value="2"/>
</dbReference>
<feature type="region of interest" description="Disordered" evidence="1">
    <location>
        <begin position="1148"/>
        <end position="1172"/>
    </location>
</feature>
<keyword evidence="4" id="KW-1185">Reference proteome</keyword>
<evidence type="ECO:0000256" key="1">
    <source>
        <dbReference type="SAM" id="MobiDB-lite"/>
    </source>
</evidence>
<dbReference type="InterPro" id="IPR022385">
    <property type="entry name" value="Rhs_assc_core"/>
</dbReference>
<dbReference type="InterPro" id="IPR045619">
    <property type="entry name" value="DUF6443"/>
</dbReference>
<dbReference type="Proteomes" id="UP001497416">
    <property type="component" value="Unassembled WGS sequence"/>
</dbReference>
<feature type="domain" description="DUF6443" evidence="2">
    <location>
        <begin position="45"/>
        <end position="200"/>
    </location>
</feature>
<comment type="caution">
    <text evidence="3">The sequence shown here is derived from an EMBL/GenBank/DDBJ whole genome shotgun (WGS) entry which is preliminary data.</text>
</comment>
<reference evidence="3 4" key="1">
    <citation type="submission" date="2024-05" db="EMBL/GenBank/DDBJ databases">
        <authorList>
            <person name="Duchaud E."/>
        </authorList>
    </citation>
    <scope>NUCLEOTIDE SEQUENCE [LARGE SCALE GENOMIC DNA]</scope>
    <source>
        <strain evidence="3">Ena-SAMPLE-TAB-13-05-2024-13:56:06:370-140302</strain>
    </source>
</reference>
<protein>
    <submittedName>
        <fullName evidence="3">Rhs family protein</fullName>
    </submittedName>
</protein>
<accession>A0ABP1EIP6</accession>